<gene>
    <name evidence="1" type="ORF">SAMN00790413_03582</name>
</gene>
<dbReference type="Proteomes" id="UP000192582">
    <property type="component" value="Unassembled WGS sequence"/>
</dbReference>
<proteinExistence type="predicted"/>
<name>A0A1W1UXP7_9DEIO</name>
<evidence type="ECO:0000313" key="1">
    <source>
        <dbReference type="EMBL" id="SMB85877.1"/>
    </source>
</evidence>
<dbReference type="STRING" id="695939.SAMN00790413_03582"/>
<organism evidence="1 2">
    <name type="scientific">Deinococcus hopiensis KR-140</name>
    <dbReference type="NCBI Taxonomy" id="695939"/>
    <lineage>
        <taxon>Bacteria</taxon>
        <taxon>Thermotogati</taxon>
        <taxon>Deinococcota</taxon>
        <taxon>Deinococci</taxon>
        <taxon>Deinococcales</taxon>
        <taxon>Deinococcaceae</taxon>
        <taxon>Deinococcus</taxon>
    </lineage>
</organism>
<accession>A0A1W1UXP7</accession>
<dbReference type="EMBL" id="FWWU01000008">
    <property type="protein sequence ID" value="SMB85877.1"/>
    <property type="molecule type" value="Genomic_DNA"/>
</dbReference>
<keyword evidence="2" id="KW-1185">Reference proteome</keyword>
<protein>
    <submittedName>
        <fullName evidence="1">Uncharacterized protein</fullName>
    </submittedName>
</protein>
<evidence type="ECO:0000313" key="2">
    <source>
        <dbReference type="Proteomes" id="UP000192582"/>
    </source>
</evidence>
<reference evidence="1 2" key="1">
    <citation type="submission" date="2017-04" db="EMBL/GenBank/DDBJ databases">
        <authorList>
            <person name="Afonso C.L."/>
            <person name="Miller P.J."/>
            <person name="Scott M.A."/>
            <person name="Spackman E."/>
            <person name="Goraichik I."/>
            <person name="Dimitrov K.M."/>
            <person name="Suarez D.L."/>
            <person name="Swayne D.E."/>
        </authorList>
    </citation>
    <scope>NUCLEOTIDE SEQUENCE [LARGE SCALE GENOMIC DNA]</scope>
    <source>
        <strain evidence="1 2">KR-140</strain>
    </source>
</reference>
<sequence length="56" mass="6215">MQLPIKDELHQDLQTAECDRGRTLDAVLEAAIQAIGQHIPHFQLVDLRPLQGGSRA</sequence>
<dbReference type="AlphaFoldDB" id="A0A1W1UXP7"/>